<keyword evidence="16" id="KW-0804">Transcription</keyword>
<dbReference type="Pfam" id="PF00498">
    <property type="entry name" value="FHA"/>
    <property type="match status" value="1"/>
</dbReference>
<evidence type="ECO:0000256" key="9">
    <source>
        <dbReference type="ARBA" id="ARBA00022763"/>
    </source>
</evidence>
<keyword evidence="21" id="KW-0539">Nucleus</keyword>
<dbReference type="GO" id="GO:0071339">
    <property type="term" value="C:MLL1 complex"/>
    <property type="evidence" value="ECO:0007669"/>
    <property type="project" value="InterPro"/>
</dbReference>
<dbReference type="CDD" id="cd22687">
    <property type="entry name" value="FHA_MCRS1"/>
    <property type="match status" value="1"/>
</dbReference>
<name>A0A8C5HHU2_GOUWI</name>
<dbReference type="PANTHER" id="PTHR13233">
    <property type="entry name" value="MICROSPHERULE PROTEIN 1"/>
    <property type="match status" value="1"/>
</dbReference>
<dbReference type="Proteomes" id="UP000694680">
    <property type="component" value="Chromosome 5"/>
</dbReference>
<evidence type="ECO:0000256" key="19">
    <source>
        <dbReference type="ARBA" id="ARBA00023212"/>
    </source>
</evidence>
<keyword evidence="18" id="KW-0234">DNA repair</keyword>
<evidence type="ECO:0000256" key="14">
    <source>
        <dbReference type="ARBA" id="ARBA00023015"/>
    </source>
</evidence>
<dbReference type="PANTHER" id="PTHR13233:SF0">
    <property type="entry name" value="MICROSPHERULE PROTEIN 1"/>
    <property type="match status" value="1"/>
</dbReference>
<evidence type="ECO:0000256" key="8">
    <source>
        <dbReference type="ARBA" id="ARBA00022553"/>
    </source>
</evidence>
<evidence type="ECO:0000256" key="4">
    <source>
        <dbReference type="ARBA" id="ARBA00004629"/>
    </source>
</evidence>
<keyword evidence="9" id="KW-0227">DNA damage</keyword>
<dbReference type="SUPFAM" id="SSF49879">
    <property type="entry name" value="SMAD/FHA domain"/>
    <property type="match status" value="1"/>
</dbReference>
<dbReference type="GO" id="GO:0000776">
    <property type="term" value="C:kinetochore"/>
    <property type="evidence" value="ECO:0007669"/>
    <property type="project" value="UniProtKB-KW"/>
</dbReference>
<dbReference type="GO" id="GO:0002151">
    <property type="term" value="F:G-quadruplex RNA binding"/>
    <property type="evidence" value="ECO:0007669"/>
    <property type="project" value="InterPro"/>
</dbReference>
<dbReference type="Pfam" id="PF13325">
    <property type="entry name" value="MCRS_N"/>
    <property type="match status" value="1"/>
</dbReference>
<dbReference type="PROSITE" id="PS50006">
    <property type="entry name" value="FHA_DOMAIN"/>
    <property type="match status" value="1"/>
</dbReference>
<evidence type="ECO:0000256" key="13">
    <source>
        <dbReference type="ARBA" id="ARBA00022990"/>
    </source>
</evidence>
<dbReference type="GO" id="GO:0005730">
    <property type="term" value="C:nucleolus"/>
    <property type="evidence" value="ECO:0007669"/>
    <property type="project" value="UniProtKB-SubCell"/>
</dbReference>
<reference evidence="26" key="2">
    <citation type="submission" date="2025-08" db="UniProtKB">
        <authorList>
            <consortium name="Ensembl"/>
        </authorList>
    </citation>
    <scope>IDENTIFICATION</scope>
</reference>
<protein>
    <recommendedName>
        <fullName evidence="23">Microspherule protein 1</fullName>
    </recommendedName>
    <alternativeName>
        <fullName evidence="24">58 kDa microspherule protein</fullName>
    </alternativeName>
</protein>
<dbReference type="GO" id="GO:0031011">
    <property type="term" value="C:Ino80 complex"/>
    <property type="evidence" value="ECO:0007669"/>
    <property type="project" value="InterPro"/>
</dbReference>
<evidence type="ECO:0000256" key="21">
    <source>
        <dbReference type="ARBA" id="ARBA00023242"/>
    </source>
</evidence>
<evidence type="ECO:0000256" key="18">
    <source>
        <dbReference type="ARBA" id="ARBA00023204"/>
    </source>
</evidence>
<evidence type="ECO:0000256" key="7">
    <source>
        <dbReference type="ARBA" id="ARBA00022490"/>
    </source>
</evidence>
<keyword evidence="17" id="KW-0233">DNA recombination</keyword>
<evidence type="ECO:0000256" key="2">
    <source>
        <dbReference type="ARBA" id="ARBA00004604"/>
    </source>
</evidence>
<keyword evidence="7" id="KW-0963">Cytoplasm</keyword>
<evidence type="ECO:0000256" key="12">
    <source>
        <dbReference type="ARBA" id="ARBA00022853"/>
    </source>
</evidence>
<evidence type="ECO:0000256" key="1">
    <source>
        <dbReference type="ARBA" id="ARBA00004371"/>
    </source>
</evidence>
<keyword evidence="22" id="KW-0137">Centromere</keyword>
<dbReference type="Gene3D" id="2.60.200.20">
    <property type="match status" value="1"/>
</dbReference>
<dbReference type="AlphaFoldDB" id="A0A8C5HHU2"/>
<evidence type="ECO:0000256" key="6">
    <source>
        <dbReference type="ARBA" id="ARBA00022454"/>
    </source>
</evidence>
<reference evidence="26" key="3">
    <citation type="submission" date="2025-09" db="UniProtKB">
        <authorList>
            <consortium name="Ensembl"/>
        </authorList>
    </citation>
    <scope>IDENTIFICATION</scope>
</reference>
<dbReference type="FunFam" id="2.60.200.20:FF:000007">
    <property type="entry name" value="microspherule protein 1 isoform X1"/>
    <property type="match status" value="1"/>
</dbReference>
<keyword evidence="13" id="KW-0007">Acetylation</keyword>
<organism evidence="26 27">
    <name type="scientific">Gouania willdenowi</name>
    <name type="common">Blunt-snouted clingfish</name>
    <name type="synonym">Lepadogaster willdenowi</name>
    <dbReference type="NCBI Taxonomy" id="441366"/>
    <lineage>
        <taxon>Eukaryota</taxon>
        <taxon>Metazoa</taxon>
        <taxon>Chordata</taxon>
        <taxon>Craniata</taxon>
        <taxon>Vertebrata</taxon>
        <taxon>Euteleostomi</taxon>
        <taxon>Actinopterygii</taxon>
        <taxon>Neopterygii</taxon>
        <taxon>Teleostei</taxon>
        <taxon>Neoteleostei</taxon>
        <taxon>Acanthomorphata</taxon>
        <taxon>Ovalentaria</taxon>
        <taxon>Blenniimorphae</taxon>
        <taxon>Blenniiformes</taxon>
        <taxon>Gobiesocoidei</taxon>
        <taxon>Gobiesocidae</taxon>
        <taxon>Gobiesocinae</taxon>
        <taxon>Gouania</taxon>
    </lineage>
</organism>
<dbReference type="GO" id="GO:0000922">
    <property type="term" value="C:spindle pole"/>
    <property type="evidence" value="ECO:0007669"/>
    <property type="project" value="UniProtKB-SubCell"/>
</dbReference>
<keyword evidence="19" id="KW-0206">Cytoskeleton</keyword>
<keyword evidence="11" id="KW-0832">Ubl conjugation</keyword>
<dbReference type="Ensembl" id="ENSGWIT00000049269.1">
    <property type="protein sequence ID" value="ENSGWIP00000045497.1"/>
    <property type="gene ID" value="ENSGWIG00000022534.1"/>
</dbReference>
<evidence type="ECO:0000256" key="15">
    <source>
        <dbReference type="ARBA" id="ARBA00023054"/>
    </source>
</evidence>
<evidence type="ECO:0000256" key="3">
    <source>
        <dbReference type="ARBA" id="ARBA00004607"/>
    </source>
</evidence>
<evidence type="ECO:0000259" key="25">
    <source>
        <dbReference type="PROSITE" id="PS50006"/>
    </source>
</evidence>
<feature type="domain" description="FHA" evidence="25">
    <location>
        <begin position="378"/>
        <end position="434"/>
    </location>
</feature>
<keyword evidence="10" id="KW-0995">Kinetochore</keyword>
<sequence length="477" mass="53859">MFIIFSYLNEQMQAGDPGVGASLGVGSAQSRSEDEDSLIIKDVKKTPTQAFGGSVPKRRSSSRSIKRKKFDDELVESSLVKSTTRVKGPSVIEPIRYSGSDLSSSEKKKVAKCGSSLMPPLTMVVNPALITKRMKKSKQPLHTSKDLGRWKPTDDLLLINAVLQTTDLTSVHLGVKFSYRFTLREIKERWYALLYDPVISKLAWQAMRQLHPEAIAAIQSKALFSQAEEALLAKIGSTSQPKLDTFQELLSKHPGVFHPSRGPKSLLVHWQLLKQYYLLDDQSVQPLPKGDQVLNFSDAEQMLDDVKLKETRDELLEHELMISDRHQKREIRQLEQELPRWQVLVDSITGTGMPDFDNQTLAALRGRMVRYLMRSREITLGRATKDKQIDVDLSLEGPAWKISRKQGIIKLKNNGDFFIANEGRRPIYIDGRPILSGNKWKLNNNSVVEIAGLRFVFLINLELISLIKAEAAKMTPQ</sequence>
<dbReference type="InterPro" id="IPR037912">
    <property type="entry name" value="MCRS1"/>
</dbReference>
<dbReference type="SMART" id="SM00240">
    <property type="entry name" value="FHA"/>
    <property type="match status" value="1"/>
</dbReference>
<dbReference type="GO" id="GO:0006325">
    <property type="term" value="P:chromatin organization"/>
    <property type="evidence" value="ECO:0007669"/>
    <property type="project" value="UniProtKB-KW"/>
</dbReference>
<dbReference type="GO" id="GO:0005764">
    <property type="term" value="C:lysosome"/>
    <property type="evidence" value="ECO:0007669"/>
    <property type="project" value="UniProtKB-SubCell"/>
</dbReference>
<keyword evidence="8" id="KW-0597">Phosphoprotein</keyword>
<evidence type="ECO:0000256" key="24">
    <source>
        <dbReference type="ARBA" id="ARBA00075730"/>
    </source>
</evidence>
<evidence type="ECO:0000256" key="5">
    <source>
        <dbReference type="ARBA" id="ARBA00004647"/>
    </source>
</evidence>
<dbReference type="GO" id="GO:0044545">
    <property type="term" value="C:NSL complex"/>
    <property type="evidence" value="ECO:0007669"/>
    <property type="project" value="TreeGrafter"/>
</dbReference>
<dbReference type="GO" id="GO:0045944">
    <property type="term" value="P:positive regulation of transcription by RNA polymerase II"/>
    <property type="evidence" value="ECO:0007669"/>
    <property type="project" value="TreeGrafter"/>
</dbReference>
<accession>A0A8C5HHU2</accession>
<gene>
    <name evidence="26" type="primary">mcrs1</name>
</gene>
<evidence type="ECO:0000256" key="11">
    <source>
        <dbReference type="ARBA" id="ARBA00022843"/>
    </source>
</evidence>
<evidence type="ECO:0000256" key="22">
    <source>
        <dbReference type="ARBA" id="ARBA00023328"/>
    </source>
</evidence>
<proteinExistence type="predicted"/>
<keyword evidence="12" id="KW-0156">Chromatin regulator</keyword>
<reference evidence="26" key="1">
    <citation type="submission" date="2020-06" db="EMBL/GenBank/DDBJ databases">
        <authorList>
            <consortium name="Wellcome Sanger Institute Data Sharing"/>
        </authorList>
    </citation>
    <scope>NUCLEOTIDE SEQUENCE [LARGE SCALE GENOMIC DNA]</scope>
</reference>
<keyword evidence="6" id="KW-0158">Chromosome</keyword>
<evidence type="ECO:0000313" key="27">
    <source>
        <dbReference type="Proteomes" id="UP000694680"/>
    </source>
</evidence>
<dbReference type="InterPro" id="IPR025999">
    <property type="entry name" value="MCRS_N"/>
</dbReference>
<keyword evidence="20" id="KW-0458">Lysosome</keyword>
<dbReference type="GO" id="GO:0006310">
    <property type="term" value="P:DNA recombination"/>
    <property type="evidence" value="ECO:0007669"/>
    <property type="project" value="UniProtKB-KW"/>
</dbReference>
<keyword evidence="14" id="KW-0805">Transcription regulation</keyword>
<evidence type="ECO:0000256" key="20">
    <source>
        <dbReference type="ARBA" id="ARBA00023228"/>
    </source>
</evidence>
<keyword evidence="15" id="KW-0175">Coiled coil</keyword>
<evidence type="ECO:0000256" key="23">
    <source>
        <dbReference type="ARBA" id="ARBA00068815"/>
    </source>
</evidence>
<dbReference type="GO" id="GO:0032204">
    <property type="term" value="P:regulation of telomere maintenance"/>
    <property type="evidence" value="ECO:0007669"/>
    <property type="project" value="UniProtKB-ARBA"/>
</dbReference>
<comment type="subcellular location">
    <subcellularLocation>
        <location evidence="4">Chromosome</location>
        <location evidence="4">Centromere</location>
        <location evidence="4">Kinetochore</location>
    </subcellularLocation>
    <subcellularLocation>
        <location evidence="3">Cytoplasm</location>
        <location evidence="3">Cytoskeleton</location>
        <location evidence="3">Microtubule organizing center</location>
        <location evidence="3">Centrosome</location>
        <location evidence="3">Centriolar satellite</location>
    </subcellularLocation>
    <subcellularLocation>
        <location evidence="5">Cytoplasm</location>
        <location evidence="5">Cytoskeleton</location>
        <location evidence="5">Spindle pole</location>
    </subcellularLocation>
    <subcellularLocation>
        <location evidence="1">Lysosome</location>
    </subcellularLocation>
    <subcellularLocation>
        <location evidence="2">Nucleus</location>
        <location evidence="2">Nucleolus</location>
    </subcellularLocation>
</comment>
<evidence type="ECO:0000256" key="16">
    <source>
        <dbReference type="ARBA" id="ARBA00023163"/>
    </source>
</evidence>
<evidence type="ECO:0000256" key="10">
    <source>
        <dbReference type="ARBA" id="ARBA00022838"/>
    </source>
</evidence>
<evidence type="ECO:0000313" key="26">
    <source>
        <dbReference type="Ensembl" id="ENSGWIP00000045497.1"/>
    </source>
</evidence>
<dbReference type="InterPro" id="IPR008984">
    <property type="entry name" value="SMAD_FHA_dom_sf"/>
</dbReference>
<keyword evidence="27" id="KW-1185">Reference proteome</keyword>
<dbReference type="GO" id="GO:0034451">
    <property type="term" value="C:centriolar satellite"/>
    <property type="evidence" value="ECO:0007669"/>
    <property type="project" value="UniProtKB-SubCell"/>
</dbReference>
<dbReference type="GO" id="GO:0006281">
    <property type="term" value="P:DNA repair"/>
    <property type="evidence" value="ECO:0007669"/>
    <property type="project" value="UniProtKB-KW"/>
</dbReference>
<dbReference type="InterPro" id="IPR000253">
    <property type="entry name" value="FHA_dom"/>
</dbReference>
<evidence type="ECO:0000256" key="17">
    <source>
        <dbReference type="ARBA" id="ARBA00023172"/>
    </source>
</evidence>